<reference evidence="2 4" key="2">
    <citation type="submission" date="2021-03" db="EMBL/GenBank/DDBJ databases">
        <title>Genomic Encyclopedia of Type Strains, Phase IV (KMG-IV): sequencing the most valuable type-strain genomes for metagenomic binning, comparative biology and taxonomic classification.</title>
        <authorList>
            <person name="Goeker M."/>
        </authorList>
    </citation>
    <scope>NUCLEOTIDE SEQUENCE [LARGE SCALE GENOMIC DNA]</scope>
    <source>
        <strain evidence="2 4">DSM 40499</strain>
    </source>
</reference>
<sequence>MRYPPSGPLLPMGPPAITTHQLGDVPIASKPVVLSDASPHVAEAQGRTHFVAVVFGCRAGAAKPGRPLFPAVPREVGVARWQTFYCGDGGGDELVGRMP</sequence>
<accession>A0A1B1B4D3</accession>
<reference evidence="1 3" key="1">
    <citation type="submission" date="2016-06" db="EMBL/GenBank/DDBJ databases">
        <title>Complete genome sequence of Streptomyces griseochromogenes ATCC 14511, the Blasticidin S producer.</title>
        <authorList>
            <person name="Wu L."/>
        </authorList>
    </citation>
    <scope>NUCLEOTIDE SEQUENCE [LARGE SCALE GENOMIC DNA]</scope>
    <source>
        <strain evidence="1 3">ATCC 14511</strain>
    </source>
</reference>
<dbReference type="EMBL" id="JAGGLP010000044">
    <property type="protein sequence ID" value="MBP2056327.1"/>
    <property type="molecule type" value="Genomic_DNA"/>
</dbReference>
<keyword evidence="4" id="KW-1185">Reference proteome</keyword>
<protein>
    <submittedName>
        <fullName evidence="1">Uncharacterized protein</fullName>
    </submittedName>
</protein>
<evidence type="ECO:0000313" key="3">
    <source>
        <dbReference type="Proteomes" id="UP000092659"/>
    </source>
</evidence>
<dbReference type="Proteomes" id="UP000092659">
    <property type="component" value="Chromosome"/>
</dbReference>
<dbReference type="RefSeq" id="WP_067311824.1">
    <property type="nucleotide sequence ID" value="NZ_CP016279.1"/>
</dbReference>
<organism evidence="1 3">
    <name type="scientific">Streptomyces griseochromogenes</name>
    <dbReference type="NCBI Taxonomy" id="68214"/>
    <lineage>
        <taxon>Bacteria</taxon>
        <taxon>Bacillati</taxon>
        <taxon>Actinomycetota</taxon>
        <taxon>Actinomycetes</taxon>
        <taxon>Kitasatosporales</taxon>
        <taxon>Streptomycetaceae</taxon>
        <taxon>Streptomyces</taxon>
    </lineage>
</organism>
<dbReference type="STRING" id="68214.AVL59_32615"/>
<dbReference type="EMBL" id="CP016279">
    <property type="protein sequence ID" value="ANP53660.1"/>
    <property type="molecule type" value="Genomic_DNA"/>
</dbReference>
<proteinExistence type="predicted"/>
<evidence type="ECO:0000313" key="4">
    <source>
        <dbReference type="Proteomes" id="UP001519309"/>
    </source>
</evidence>
<name>A0A1B1B4D3_9ACTN</name>
<evidence type="ECO:0000313" key="1">
    <source>
        <dbReference type="EMBL" id="ANP53660.1"/>
    </source>
</evidence>
<dbReference type="AlphaFoldDB" id="A0A1B1B4D3"/>
<gene>
    <name evidence="1" type="ORF">AVL59_32615</name>
    <name evidence="2" type="ORF">J2Z21_009345</name>
</gene>
<dbReference type="KEGG" id="sgs:AVL59_32615"/>
<dbReference type="Proteomes" id="UP001519309">
    <property type="component" value="Unassembled WGS sequence"/>
</dbReference>
<dbReference type="OrthoDB" id="3680851at2"/>
<evidence type="ECO:0000313" key="2">
    <source>
        <dbReference type="EMBL" id="MBP2056327.1"/>
    </source>
</evidence>